<dbReference type="KEGG" id="pgri:PgNI_10388"/>
<dbReference type="SUPFAM" id="SSF54928">
    <property type="entry name" value="RNA-binding domain, RBD"/>
    <property type="match status" value="1"/>
</dbReference>
<dbReference type="InterPro" id="IPR012677">
    <property type="entry name" value="Nucleotide-bd_a/b_plait_sf"/>
</dbReference>
<dbReference type="GeneID" id="41965267"/>
<sequence>MATAVANSSSPDIGDTDGGVRLNFLEYVKQNAAAADANASNSKKVVFNSMKSANRPLDPTTSPFDPQLGDGDVHVRRPVGKLPGSQSVPNILGSLQTQNTYPQGQTVAFDAQSTYEESNSLFSTVSHQPAVPTTHNVADGPIYTLNAQAEIAASYQQVQLPQQVQQDNAPLFTQIYNPGQYDKSGMPRMALRPTVDHIPEHVRSQRSRALNDLTSGPTGRPSAVEALDSNNFPFVETARVIAPDACTNGVVKLKNIPFATRRVEIIAFLGRNSKILNDNLEPVHIIMERVTSKTMDAYVEFVTLQDAIKAVDKHQATITRGRLSRLGDRPIEVELSSQGALMKDLFPSAKGVFWEGIRPTIKPFKPNEPWENFKGFINDEEMTMLVKHVEVPQRSPFSRDCPQRPYECMISTIRKLPWPMTELITLRQRHAIYNACFSLIRLLSSAIAHGRHEEILNEPLRKRLVHAAMTCPGFTVVQKDNIATIVDMSEARRLEYGLPRFASSWLHLYALSPKANFPLDMIEYYIAIIREETTRLVNSLPLKERTLITSYGRDTDLYFGYLWWELQLPRDDRFDGMTLAEAAALEYAVMERIICRAFGAGGSNTAPAAITY</sequence>
<protein>
    <recommendedName>
        <fullName evidence="4">RRM domain-containing protein</fullName>
    </recommendedName>
</protein>
<reference evidence="2 3" key="1">
    <citation type="journal article" date="2019" name="Mol. Biol. Evol.">
        <title>Blast fungal genomes show frequent chromosomal changes, gene gains and losses, and effector gene turnover.</title>
        <authorList>
            <person name="Gomez Luciano L.B."/>
            <person name="Jason Tsai I."/>
            <person name="Chuma I."/>
            <person name="Tosa Y."/>
            <person name="Chen Y.H."/>
            <person name="Li J.Y."/>
            <person name="Li M.Y."/>
            <person name="Jade Lu M.Y."/>
            <person name="Nakayashiki H."/>
            <person name="Li W.H."/>
        </authorList>
    </citation>
    <scope>NUCLEOTIDE SEQUENCE [LARGE SCALE GENOMIC DNA]</scope>
    <source>
        <strain evidence="2 3">NI907</strain>
    </source>
</reference>
<accession>A0A6P8AYK3</accession>
<organism evidence="2 3">
    <name type="scientific">Pyricularia grisea</name>
    <name type="common">Crabgrass-specific blast fungus</name>
    <name type="synonym">Magnaporthe grisea</name>
    <dbReference type="NCBI Taxonomy" id="148305"/>
    <lineage>
        <taxon>Eukaryota</taxon>
        <taxon>Fungi</taxon>
        <taxon>Dikarya</taxon>
        <taxon>Ascomycota</taxon>
        <taxon>Pezizomycotina</taxon>
        <taxon>Sordariomycetes</taxon>
        <taxon>Sordariomycetidae</taxon>
        <taxon>Magnaporthales</taxon>
        <taxon>Pyriculariaceae</taxon>
        <taxon>Pyricularia</taxon>
    </lineage>
</organism>
<evidence type="ECO:0000313" key="2">
    <source>
        <dbReference type="Proteomes" id="UP000515153"/>
    </source>
</evidence>
<gene>
    <name evidence="3" type="ORF">PgNI_10388</name>
</gene>
<reference evidence="3" key="3">
    <citation type="submission" date="2025-08" db="UniProtKB">
        <authorList>
            <consortium name="RefSeq"/>
        </authorList>
    </citation>
    <scope>IDENTIFICATION</scope>
    <source>
        <strain evidence="3">NI907</strain>
    </source>
</reference>
<feature type="region of interest" description="Disordered" evidence="1">
    <location>
        <begin position="205"/>
        <end position="225"/>
    </location>
</feature>
<evidence type="ECO:0008006" key="4">
    <source>
        <dbReference type="Google" id="ProtNLM"/>
    </source>
</evidence>
<dbReference type="InterPro" id="IPR035979">
    <property type="entry name" value="RBD_domain_sf"/>
</dbReference>
<proteinExistence type="predicted"/>
<dbReference type="RefSeq" id="XP_030980000.1">
    <property type="nucleotide sequence ID" value="XM_031130359.1"/>
</dbReference>
<dbReference type="Gene3D" id="3.30.70.330">
    <property type="match status" value="1"/>
</dbReference>
<evidence type="ECO:0000256" key="1">
    <source>
        <dbReference type="SAM" id="MobiDB-lite"/>
    </source>
</evidence>
<dbReference type="AlphaFoldDB" id="A0A6P8AYK3"/>
<keyword evidence="2" id="KW-1185">Reference proteome</keyword>
<reference evidence="3" key="2">
    <citation type="submission" date="2019-10" db="EMBL/GenBank/DDBJ databases">
        <authorList>
            <consortium name="NCBI Genome Project"/>
        </authorList>
    </citation>
    <scope>NUCLEOTIDE SEQUENCE</scope>
    <source>
        <strain evidence="3">NI907</strain>
    </source>
</reference>
<dbReference type="Proteomes" id="UP000515153">
    <property type="component" value="Chromosome VII"/>
</dbReference>
<name>A0A6P8AYK3_PYRGI</name>
<evidence type="ECO:0000313" key="3">
    <source>
        <dbReference type="RefSeq" id="XP_030980000.1"/>
    </source>
</evidence>
<dbReference type="CDD" id="cd12254">
    <property type="entry name" value="RRM_hnRNPH_ESRPs_RBM12_like"/>
    <property type="match status" value="1"/>
</dbReference>
<dbReference type="GO" id="GO:0003676">
    <property type="term" value="F:nucleic acid binding"/>
    <property type="evidence" value="ECO:0007669"/>
    <property type="project" value="InterPro"/>
</dbReference>